<feature type="transmembrane region" description="Helical" evidence="5">
    <location>
        <begin position="398"/>
        <end position="420"/>
    </location>
</feature>
<keyword evidence="2 5" id="KW-0812">Transmembrane</keyword>
<keyword evidence="4 5" id="KW-0472">Membrane</keyword>
<sequence>MNAEEPKSPVEWDSTLHGVRLYIGAIGLGLALFLTCLEATIVSTSLVTITNNLGNSNQGSWIITAYLLTYTGFLIVWSNCSTILGVKTAVLASLFLFVVFSAGCAASQTLNQLIIFRAFQGLGGAGVYSLTLFSFVRIVPYQHFDKVSSLAGGISSLGLVLGPLLGGAIANNGSWRWVFLYNVPAGIVSWVFISFALPTHFPHASPDHAPGLESQFWLAGKSFFCRVDILGSFLTLISCSFIIAALQEGNSEYVWGSGLVIAFFVISGVACIAFIYWEWFICRHDIGIIPMFPLWLARNRVFMGVALGFFTTGLPLFVCIINVPQRFQIVNGSSPIGAGVKLLSFSVSCPIGIIACSILAGRLSIPFCYIILAGVACQVSGLFPYSCVEPVTDLWLGQFGYLVLAGLGVGLSVAAFYMAAPLVVDRDDHSAAVGIGIQFRTLGGVLGVAASASILNHYIQSRLSSTLLPSELAALYETTESILSLSPDVQTHVRDVYAMAYNTQMRLAGSISVAQLFAVALMWKKNNVRFYKAKQVLSSAE</sequence>
<reference evidence="7" key="2">
    <citation type="journal article" date="2023" name="IMA Fungus">
        <title>Comparative genomic study of the Penicillium genus elucidates a diverse pangenome and 15 lateral gene transfer events.</title>
        <authorList>
            <person name="Petersen C."/>
            <person name="Sorensen T."/>
            <person name="Nielsen M.R."/>
            <person name="Sondergaard T.E."/>
            <person name="Sorensen J.L."/>
            <person name="Fitzpatrick D.A."/>
            <person name="Frisvad J.C."/>
            <person name="Nielsen K.L."/>
        </authorList>
    </citation>
    <scope>NUCLEOTIDE SEQUENCE</scope>
    <source>
        <strain evidence="7">IBT 29677</strain>
    </source>
</reference>
<feature type="transmembrane region" description="Helical" evidence="5">
    <location>
        <begin position="253"/>
        <end position="280"/>
    </location>
</feature>
<evidence type="ECO:0000256" key="2">
    <source>
        <dbReference type="ARBA" id="ARBA00022692"/>
    </source>
</evidence>
<keyword evidence="8" id="KW-1185">Reference proteome</keyword>
<feature type="transmembrane region" description="Helical" evidence="5">
    <location>
        <begin position="21"/>
        <end position="47"/>
    </location>
</feature>
<reference evidence="7" key="1">
    <citation type="submission" date="2022-12" db="EMBL/GenBank/DDBJ databases">
        <authorList>
            <person name="Petersen C."/>
        </authorList>
    </citation>
    <scope>NUCLEOTIDE SEQUENCE</scope>
    <source>
        <strain evidence="7">IBT 29677</strain>
    </source>
</reference>
<dbReference type="EMBL" id="JAPZBU010000009">
    <property type="protein sequence ID" value="KAJ5385803.1"/>
    <property type="molecule type" value="Genomic_DNA"/>
</dbReference>
<dbReference type="PROSITE" id="PS50850">
    <property type="entry name" value="MFS"/>
    <property type="match status" value="1"/>
</dbReference>
<evidence type="ECO:0000313" key="7">
    <source>
        <dbReference type="EMBL" id="KAJ5385803.1"/>
    </source>
</evidence>
<feature type="transmembrane region" description="Helical" evidence="5">
    <location>
        <begin position="114"/>
        <end position="135"/>
    </location>
</feature>
<accession>A0A9X0B2K8</accession>
<dbReference type="GeneID" id="81371961"/>
<dbReference type="Pfam" id="PF07690">
    <property type="entry name" value="MFS_1"/>
    <property type="match status" value="1"/>
</dbReference>
<dbReference type="SUPFAM" id="SSF103473">
    <property type="entry name" value="MFS general substrate transporter"/>
    <property type="match status" value="2"/>
</dbReference>
<evidence type="ECO:0000313" key="8">
    <source>
        <dbReference type="Proteomes" id="UP001147747"/>
    </source>
</evidence>
<proteinExistence type="predicted"/>
<dbReference type="Gene3D" id="1.20.1720.10">
    <property type="entry name" value="Multidrug resistance protein D"/>
    <property type="match status" value="1"/>
</dbReference>
<dbReference type="PRINTS" id="PR01036">
    <property type="entry name" value="TCRTETB"/>
</dbReference>
<feature type="transmembrane region" description="Helical" evidence="5">
    <location>
        <begin position="301"/>
        <end position="323"/>
    </location>
</feature>
<feature type="transmembrane region" description="Helical" evidence="5">
    <location>
        <begin position="223"/>
        <end position="247"/>
    </location>
</feature>
<dbReference type="GO" id="GO:0022857">
    <property type="term" value="F:transmembrane transporter activity"/>
    <property type="evidence" value="ECO:0007669"/>
    <property type="project" value="InterPro"/>
</dbReference>
<comment type="caution">
    <text evidence="7">The sequence shown here is derived from an EMBL/GenBank/DDBJ whole genome shotgun (WGS) entry which is preliminary data.</text>
</comment>
<dbReference type="InterPro" id="IPR020846">
    <property type="entry name" value="MFS_dom"/>
</dbReference>
<comment type="subcellular location">
    <subcellularLocation>
        <location evidence="1">Membrane</location>
        <topology evidence="1">Multi-pass membrane protein</topology>
    </subcellularLocation>
</comment>
<feature type="transmembrane region" description="Helical" evidence="5">
    <location>
        <begin position="147"/>
        <end position="169"/>
    </location>
</feature>
<gene>
    <name evidence="7" type="ORF">N7509_008344</name>
</gene>
<feature type="transmembrane region" description="Helical" evidence="5">
    <location>
        <begin position="59"/>
        <end position="77"/>
    </location>
</feature>
<keyword evidence="3 5" id="KW-1133">Transmembrane helix</keyword>
<name>A0A9X0B2K8_9EURO</name>
<feature type="transmembrane region" description="Helical" evidence="5">
    <location>
        <begin position="89"/>
        <end position="108"/>
    </location>
</feature>
<feature type="transmembrane region" description="Helical" evidence="5">
    <location>
        <begin position="505"/>
        <end position="523"/>
    </location>
</feature>
<feature type="domain" description="Major facilitator superfamily (MFS) profile" evidence="6">
    <location>
        <begin position="24"/>
        <end position="527"/>
    </location>
</feature>
<protein>
    <submittedName>
        <fullName evidence="7">Major facilitator superfamily domain-containing protein</fullName>
    </submittedName>
</protein>
<evidence type="ECO:0000256" key="3">
    <source>
        <dbReference type="ARBA" id="ARBA00022989"/>
    </source>
</evidence>
<feature type="transmembrane region" description="Helical" evidence="5">
    <location>
        <begin position="343"/>
        <end position="360"/>
    </location>
</feature>
<dbReference type="OrthoDB" id="440553at2759"/>
<feature type="transmembrane region" description="Helical" evidence="5">
    <location>
        <begin position="367"/>
        <end position="386"/>
    </location>
</feature>
<evidence type="ECO:0000256" key="1">
    <source>
        <dbReference type="ARBA" id="ARBA00004141"/>
    </source>
</evidence>
<dbReference type="GO" id="GO:0005886">
    <property type="term" value="C:plasma membrane"/>
    <property type="evidence" value="ECO:0007669"/>
    <property type="project" value="TreeGrafter"/>
</dbReference>
<evidence type="ECO:0000256" key="4">
    <source>
        <dbReference type="ARBA" id="ARBA00023136"/>
    </source>
</evidence>
<evidence type="ECO:0000259" key="6">
    <source>
        <dbReference type="PROSITE" id="PS50850"/>
    </source>
</evidence>
<dbReference type="InterPro" id="IPR011701">
    <property type="entry name" value="MFS"/>
</dbReference>
<dbReference type="RefSeq" id="XP_056483601.1">
    <property type="nucleotide sequence ID" value="XM_056632981.1"/>
</dbReference>
<dbReference type="InterPro" id="IPR036259">
    <property type="entry name" value="MFS_trans_sf"/>
</dbReference>
<dbReference type="Proteomes" id="UP001147747">
    <property type="component" value="Unassembled WGS sequence"/>
</dbReference>
<dbReference type="AlphaFoldDB" id="A0A9X0B2K8"/>
<dbReference type="PANTHER" id="PTHR23501">
    <property type="entry name" value="MAJOR FACILITATOR SUPERFAMILY"/>
    <property type="match status" value="1"/>
</dbReference>
<evidence type="ECO:0000256" key="5">
    <source>
        <dbReference type="SAM" id="Phobius"/>
    </source>
</evidence>
<feature type="transmembrane region" description="Helical" evidence="5">
    <location>
        <begin position="175"/>
        <end position="197"/>
    </location>
</feature>
<dbReference type="PANTHER" id="PTHR23501:SF43">
    <property type="entry name" value="MULTIDRUG TRANSPORTER, PUTATIVE (AFU_ORTHOLOGUE AFUA_6G03040)-RELATED"/>
    <property type="match status" value="1"/>
</dbReference>
<organism evidence="7 8">
    <name type="scientific">Penicillium cosmopolitanum</name>
    <dbReference type="NCBI Taxonomy" id="1131564"/>
    <lineage>
        <taxon>Eukaryota</taxon>
        <taxon>Fungi</taxon>
        <taxon>Dikarya</taxon>
        <taxon>Ascomycota</taxon>
        <taxon>Pezizomycotina</taxon>
        <taxon>Eurotiomycetes</taxon>
        <taxon>Eurotiomycetidae</taxon>
        <taxon>Eurotiales</taxon>
        <taxon>Aspergillaceae</taxon>
        <taxon>Penicillium</taxon>
    </lineage>
</organism>
<feature type="transmembrane region" description="Helical" evidence="5">
    <location>
        <begin position="441"/>
        <end position="459"/>
    </location>
</feature>